<reference evidence="1 2" key="1">
    <citation type="journal article" date="2013" name="Genome Announc.">
        <title>Genome Sequence of Staphylococcus massiliensis Strain S46, Isolated from the Surface of Healthy Human Skin.</title>
        <authorList>
            <person name="Srivastav R."/>
            <person name="Singh A."/>
            <person name="Jangir P.K."/>
            <person name="Kumari C."/>
            <person name="Muduli S."/>
            <person name="Sharma R."/>
        </authorList>
    </citation>
    <scope>NUCLEOTIDE SEQUENCE [LARGE SCALE GENOMIC DNA]</scope>
    <source>
        <strain evidence="1 2">S46</strain>
    </source>
</reference>
<dbReference type="STRING" id="1229783.C273_04485"/>
<dbReference type="PATRIC" id="fig|1229783.3.peg.904"/>
<dbReference type="RefSeq" id="WP_009382923.1">
    <property type="nucleotide sequence ID" value="NZ_AMSQ01000005.1"/>
</dbReference>
<evidence type="ECO:0000313" key="2">
    <source>
        <dbReference type="Proteomes" id="UP000009885"/>
    </source>
</evidence>
<dbReference type="EMBL" id="AMSQ01000005">
    <property type="protein sequence ID" value="EKU49032.1"/>
    <property type="molecule type" value="Genomic_DNA"/>
</dbReference>
<protein>
    <submittedName>
        <fullName evidence="1">Beta-galactosidase</fullName>
    </submittedName>
</protein>
<dbReference type="Proteomes" id="UP000009885">
    <property type="component" value="Unassembled WGS sequence"/>
</dbReference>
<sequence>MKQDINKYKLPTHVKMLHRQNDYHVYATPEEFLKELPDVSTITYLKDNWKTSIYEDPKNLLEQLLLTTQINDTLKLEHIPISEHEHTSFEQLLNDYPTTTVFKTRFNMKDYEAVKDYHLTLRQLAPFTTVMLNHYYIDTSGYDSSTKHYEVSEVISAFDNELTLVMHPGIAASNLAISNVEAFIMKREVERLDDFDLDIKVINSNQAEVTFKCLDVEGRPYLNCMIMDPKGNTLLTQELDYDKPIQLRITHPIVMTPETEHFYVCIIESETEYIKQEFVIKL</sequence>
<evidence type="ECO:0000313" key="1">
    <source>
        <dbReference type="EMBL" id="EKU49032.1"/>
    </source>
</evidence>
<name>K9B2K7_9STAP</name>
<proteinExistence type="predicted"/>
<dbReference type="AlphaFoldDB" id="K9B2K7"/>
<keyword evidence="2" id="KW-1185">Reference proteome</keyword>
<accession>K9B2K7</accession>
<organism evidence="1 2">
    <name type="scientific">Staphylococcus massiliensis S46</name>
    <dbReference type="NCBI Taxonomy" id="1229783"/>
    <lineage>
        <taxon>Bacteria</taxon>
        <taxon>Bacillati</taxon>
        <taxon>Bacillota</taxon>
        <taxon>Bacilli</taxon>
        <taxon>Bacillales</taxon>
        <taxon>Staphylococcaceae</taxon>
        <taxon>Staphylococcus</taxon>
    </lineage>
</organism>
<comment type="caution">
    <text evidence="1">The sequence shown here is derived from an EMBL/GenBank/DDBJ whole genome shotgun (WGS) entry which is preliminary data.</text>
</comment>
<gene>
    <name evidence="1" type="ORF">C273_04485</name>
</gene>